<dbReference type="InterPro" id="IPR010445">
    <property type="entry name" value="LapA_dom"/>
</dbReference>
<dbReference type="OrthoDB" id="3406105at2"/>
<evidence type="ECO:0000256" key="1">
    <source>
        <dbReference type="ARBA" id="ARBA00022475"/>
    </source>
</evidence>
<organism evidence="7 8">
    <name type="scientific">Jiangella rhizosphaerae</name>
    <dbReference type="NCBI Taxonomy" id="2293569"/>
    <lineage>
        <taxon>Bacteria</taxon>
        <taxon>Bacillati</taxon>
        <taxon>Actinomycetota</taxon>
        <taxon>Actinomycetes</taxon>
        <taxon>Jiangellales</taxon>
        <taxon>Jiangellaceae</taxon>
        <taxon>Jiangella</taxon>
    </lineage>
</organism>
<feature type="transmembrane region" description="Helical" evidence="5">
    <location>
        <begin position="7"/>
        <end position="28"/>
    </location>
</feature>
<keyword evidence="8" id="KW-1185">Reference proteome</keyword>
<gene>
    <name evidence="7" type="ORF">DY240_21435</name>
</gene>
<keyword evidence="2 5" id="KW-0812">Transmembrane</keyword>
<dbReference type="EMBL" id="QUAL01000189">
    <property type="protein sequence ID" value="RIQ18345.1"/>
    <property type="molecule type" value="Genomic_DNA"/>
</dbReference>
<evidence type="ECO:0000256" key="4">
    <source>
        <dbReference type="ARBA" id="ARBA00023136"/>
    </source>
</evidence>
<accession>A0A418KLD6</accession>
<dbReference type="AlphaFoldDB" id="A0A418KLD6"/>
<sequence length="80" mass="8568">MPRSRTGTVWVAICVTVLVLGLLIVFIAQNTETVDVSFLWMDGTVPLAVALLIAAAGAGLLATIVGTIRIAQLRRLHRRS</sequence>
<dbReference type="GO" id="GO:0005886">
    <property type="term" value="C:plasma membrane"/>
    <property type="evidence" value="ECO:0007669"/>
    <property type="project" value="InterPro"/>
</dbReference>
<evidence type="ECO:0000256" key="2">
    <source>
        <dbReference type="ARBA" id="ARBA00022692"/>
    </source>
</evidence>
<evidence type="ECO:0000256" key="3">
    <source>
        <dbReference type="ARBA" id="ARBA00022989"/>
    </source>
</evidence>
<evidence type="ECO:0000313" key="7">
    <source>
        <dbReference type="EMBL" id="RIQ18345.1"/>
    </source>
</evidence>
<evidence type="ECO:0000259" key="6">
    <source>
        <dbReference type="Pfam" id="PF06305"/>
    </source>
</evidence>
<name>A0A418KLD6_9ACTN</name>
<reference evidence="7 8" key="1">
    <citation type="submission" date="2018-09" db="EMBL/GenBank/DDBJ databases">
        <title>Isolation, diversity and antifungal activity of actinobacteria from wheat.</title>
        <authorList>
            <person name="Han C."/>
        </authorList>
    </citation>
    <scope>NUCLEOTIDE SEQUENCE [LARGE SCALE GENOMIC DNA]</scope>
    <source>
        <strain evidence="7 8">NEAU-YY265</strain>
    </source>
</reference>
<feature type="transmembrane region" description="Helical" evidence="5">
    <location>
        <begin position="48"/>
        <end position="71"/>
    </location>
</feature>
<dbReference type="Proteomes" id="UP000284057">
    <property type="component" value="Unassembled WGS sequence"/>
</dbReference>
<keyword evidence="4 5" id="KW-0472">Membrane</keyword>
<evidence type="ECO:0000256" key="5">
    <source>
        <dbReference type="SAM" id="Phobius"/>
    </source>
</evidence>
<proteinExistence type="predicted"/>
<keyword evidence="1" id="KW-1003">Cell membrane</keyword>
<feature type="domain" description="Lipopolysaccharide assembly protein A" evidence="6">
    <location>
        <begin position="29"/>
        <end position="79"/>
    </location>
</feature>
<comment type="caution">
    <text evidence="7">The sequence shown here is derived from an EMBL/GenBank/DDBJ whole genome shotgun (WGS) entry which is preliminary data.</text>
</comment>
<keyword evidence="3 5" id="KW-1133">Transmembrane helix</keyword>
<protein>
    <submittedName>
        <fullName evidence="7">DUF1049 domain-containing protein</fullName>
    </submittedName>
</protein>
<evidence type="ECO:0000313" key="8">
    <source>
        <dbReference type="Proteomes" id="UP000284057"/>
    </source>
</evidence>
<dbReference type="Pfam" id="PF06305">
    <property type="entry name" value="LapA_dom"/>
    <property type="match status" value="1"/>
</dbReference>